<dbReference type="OrthoDB" id="2063054at2"/>
<dbReference type="GO" id="GO:0005886">
    <property type="term" value="C:plasma membrane"/>
    <property type="evidence" value="ECO:0007669"/>
    <property type="project" value="UniProtKB-SubCell"/>
</dbReference>
<feature type="transmembrane region" description="Helical" evidence="7">
    <location>
        <begin position="111"/>
        <end position="133"/>
    </location>
</feature>
<dbReference type="InterPro" id="IPR035906">
    <property type="entry name" value="MetI-like_sf"/>
</dbReference>
<organism evidence="10 11">
    <name type="scientific">Glycomyces terrestris</name>
    <dbReference type="NCBI Taxonomy" id="2493553"/>
    <lineage>
        <taxon>Bacteria</taxon>
        <taxon>Bacillati</taxon>
        <taxon>Actinomycetota</taxon>
        <taxon>Actinomycetes</taxon>
        <taxon>Glycomycetales</taxon>
        <taxon>Glycomycetaceae</taxon>
        <taxon>Glycomyces</taxon>
    </lineage>
</organism>
<proteinExistence type="inferred from homology"/>
<feature type="transmembrane region" description="Helical" evidence="7">
    <location>
        <begin position="218"/>
        <end position="242"/>
    </location>
</feature>
<keyword evidence="6 7" id="KW-0472">Membrane</keyword>
<feature type="compositionally biased region" description="Basic residues" evidence="8">
    <location>
        <begin position="22"/>
        <end position="31"/>
    </location>
</feature>
<comment type="caution">
    <text evidence="10">The sequence shown here is derived from an EMBL/GenBank/DDBJ whole genome shotgun (WGS) entry which is preliminary data.</text>
</comment>
<keyword evidence="2 7" id="KW-0813">Transport</keyword>
<dbReference type="PANTHER" id="PTHR43744">
    <property type="entry name" value="ABC TRANSPORTER PERMEASE PROTEIN MG189-RELATED-RELATED"/>
    <property type="match status" value="1"/>
</dbReference>
<dbReference type="InterPro" id="IPR000515">
    <property type="entry name" value="MetI-like"/>
</dbReference>
<dbReference type="PROSITE" id="PS50928">
    <property type="entry name" value="ABC_TM1"/>
    <property type="match status" value="1"/>
</dbReference>
<evidence type="ECO:0000256" key="7">
    <source>
        <dbReference type="RuleBase" id="RU363032"/>
    </source>
</evidence>
<evidence type="ECO:0000256" key="8">
    <source>
        <dbReference type="SAM" id="MobiDB-lite"/>
    </source>
</evidence>
<feature type="transmembrane region" description="Helical" evidence="7">
    <location>
        <begin position="277"/>
        <end position="298"/>
    </location>
</feature>
<evidence type="ECO:0000256" key="5">
    <source>
        <dbReference type="ARBA" id="ARBA00022989"/>
    </source>
</evidence>
<protein>
    <submittedName>
        <fullName evidence="10">Carbohydrate ABC transporter permease</fullName>
    </submittedName>
</protein>
<evidence type="ECO:0000259" key="9">
    <source>
        <dbReference type="PROSITE" id="PS50928"/>
    </source>
</evidence>
<comment type="subcellular location">
    <subcellularLocation>
        <location evidence="1 7">Cell membrane</location>
        <topology evidence="1 7">Multi-pass membrane protein</topology>
    </subcellularLocation>
</comment>
<evidence type="ECO:0000256" key="6">
    <source>
        <dbReference type="ARBA" id="ARBA00023136"/>
    </source>
</evidence>
<dbReference type="CDD" id="cd06261">
    <property type="entry name" value="TM_PBP2"/>
    <property type="match status" value="1"/>
</dbReference>
<dbReference type="AlphaFoldDB" id="A0A426US75"/>
<dbReference type="SUPFAM" id="SSF161098">
    <property type="entry name" value="MetI-like"/>
    <property type="match status" value="1"/>
</dbReference>
<feature type="region of interest" description="Disordered" evidence="8">
    <location>
        <begin position="1"/>
        <end position="34"/>
    </location>
</feature>
<keyword evidence="3" id="KW-1003">Cell membrane</keyword>
<feature type="compositionally biased region" description="Low complexity" evidence="8">
    <location>
        <begin position="1"/>
        <end position="17"/>
    </location>
</feature>
<evidence type="ECO:0000256" key="3">
    <source>
        <dbReference type="ARBA" id="ARBA00022475"/>
    </source>
</evidence>
<evidence type="ECO:0000313" key="10">
    <source>
        <dbReference type="EMBL" id="RRR96113.1"/>
    </source>
</evidence>
<evidence type="ECO:0000256" key="4">
    <source>
        <dbReference type="ARBA" id="ARBA00022692"/>
    </source>
</evidence>
<keyword evidence="11" id="KW-1185">Reference proteome</keyword>
<gene>
    <name evidence="10" type="ORF">EIW28_22905</name>
</gene>
<keyword evidence="5 7" id="KW-1133">Transmembrane helix</keyword>
<feature type="domain" description="ABC transmembrane type-1" evidence="9">
    <location>
        <begin position="107"/>
        <end position="298"/>
    </location>
</feature>
<evidence type="ECO:0000256" key="2">
    <source>
        <dbReference type="ARBA" id="ARBA00022448"/>
    </source>
</evidence>
<evidence type="ECO:0000313" key="11">
    <source>
        <dbReference type="Proteomes" id="UP000277256"/>
    </source>
</evidence>
<dbReference type="PANTHER" id="PTHR43744:SF12">
    <property type="entry name" value="ABC TRANSPORTER PERMEASE PROTEIN MG189-RELATED"/>
    <property type="match status" value="1"/>
</dbReference>
<feature type="transmembrane region" description="Helical" evidence="7">
    <location>
        <begin position="38"/>
        <end position="65"/>
    </location>
</feature>
<dbReference type="EMBL" id="RSEB01000008">
    <property type="protein sequence ID" value="RRR96113.1"/>
    <property type="molecule type" value="Genomic_DNA"/>
</dbReference>
<accession>A0A426US75</accession>
<name>A0A426US75_9ACTN</name>
<sequence length="312" mass="33872">MSTATAPRPAAPAAASPAKPPKPPRRARKRRPVESGEGVYAPTVLTRLGLLAVAALSIFPLYWMIVIASTTTANAAGFPPALLPGPNLLTNLEQALTDPEANLLLGLRNSMIITGIVTFSVVLISTLGGFAFAKLRFRGSKVLMGTVLFSMMVPLQQLGIVPLYIVMVELQWLDTLQAVILPFLINGFGIFMMRQYVEQAVPDEIIEAARIDGATTLGIWWRIVLPALRPAMVVLALLTFMLNWNEFLWPFMVLSGENPTIQLAIRQLSTATWSADLSMIFTGTLISIIPIAILFVVFGRQIVSGIMEGSSK</sequence>
<keyword evidence="4 7" id="KW-0812">Transmembrane</keyword>
<dbReference type="Proteomes" id="UP000277256">
    <property type="component" value="Unassembled WGS sequence"/>
</dbReference>
<dbReference type="RefSeq" id="WP_125250040.1">
    <property type="nucleotide sequence ID" value="NZ_RSEB01000008.1"/>
</dbReference>
<dbReference type="GO" id="GO:0055085">
    <property type="term" value="P:transmembrane transport"/>
    <property type="evidence" value="ECO:0007669"/>
    <property type="project" value="InterPro"/>
</dbReference>
<feature type="transmembrane region" description="Helical" evidence="7">
    <location>
        <begin position="179"/>
        <end position="197"/>
    </location>
</feature>
<evidence type="ECO:0000256" key="1">
    <source>
        <dbReference type="ARBA" id="ARBA00004651"/>
    </source>
</evidence>
<dbReference type="Pfam" id="PF00528">
    <property type="entry name" value="BPD_transp_1"/>
    <property type="match status" value="1"/>
</dbReference>
<comment type="similarity">
    <text evidence="7">Belongs to the binding-protein-dependent transport system permease family.</text>
</comment>
<feature type="transmembrane region" description="Helical" evidence="7">
    <location>
        <begin position="145"/>
        <end position="167"/>
    </location>
</feature>
<reference evidence="10 11" key="1">
    <citation type="submission" date="2018-12" db="EMBL/GenBank/DDBJ databases">
        <title>Glycomyces sp. YIM 121974 draft genome.</title>
        <authorList>
            <person name="Li Q."/>
        </authorList>
    </citation>
    <scope>NUCLEOTIDE SEQUENCE [LARGE SCALE GENOMIC DNA]</scope>
    <source>
        <strain evidence="10 11">YIM 121974</strain>
    </source>
</reference>
<dbReference type="Gene3D" id="1.10.3720.10">
    <property type="entry name" value="MetI-like"/>
    <property type="match status" value="1"/>
</dbReference>